<proteinExistence type="predicted"/>
<feature type="region of interest" description="Disordered" evidence="1">
    <location>
        <begin position="130"/>
        <end position="184"/>
    </location>
</feature>
<feature type="chain" id="PRO_5012207102" evidence="2">
    <location>
        <begin position="26"/>
        <end position="245"/>
    </location>
</feature>
<keyword evidence="2" id="KW-0732">Signal</keyword>
<evidence type="ECO:0000256" key="1">
    <source>
        <dbReference type="SAM" id="MobiDB-lite"/>
    </source>
</evidence>
<organism evidence="3 4">
    <name type="scientific">Bradyrhizobium erythrophlei</name>
    <dbReference type="NCBI Taxonomy" id="1437360"/>
    <lineage>
        <taxon>Bacteria</taxon>
        <taxon>Pseudomonadati</taxon>
        <taxon>Pseudomonadota</taxon>
        <taxon>Alphaproteobacteria</taxon>
        <taxon>Hyphomicrobiales</taxon>
        <taxon>Nitrobacteraceae</taxon>
        <taxon>Bradyrhizobium</taxon>
    </lineage>
</organism>
<feature type="region of interest" description="Disordered" evidence="1">
    <location>
        <begin position="64"/>
        <end position="96"/>
    </location>
</feature>
<feature type="compositionally biased region" description="Polar residues" evidence="1">
    <location>
        <begin position="167"/>
        <end position="184"/>
    </location>
</feature>
<reference evidence="4" key="1">
    <citation type="submission" date="2016-11" db="EMBL/GenBank/DDBJ databases">
        <authorList>
            <person name="Varghese N."/>
            <person name="Submissions S."/>
        </authorList>
    </citation>
    <scope>NUCLEOTIDE SEQUENCE [LARGE SCALE GENOMIC DNA]</scope>
    <source>
        <strain evidence="4">GAS401</strain>
    </source>
</reference>
<feature type="signal peptide" evidence="2">
    <location>
        <begin position="1"/>
        <end position="25"/>
    </location>
</feature>
<protein>
    <submittedName>
        <fullName evidence="3">Uncharacterized protein</fullName>
    </submittedName>
</protein>
<dbReference type="AlphaFoldDB" id="A0A1M7T635"/>
<evidence type="ECO:0000256" key="2">
    <source>
        <dbReference type="SAM" id="SignalP"/>
    </source>
</evidence>
<evidence type="ECO:0000313" key="4">
    <source>
        <dbReference type="Proteomes" id="UP000184096"/>
    </source>
</evidence>
<keyword evidence="4" id="KW-1185">Reference proteome</keyword>
<sequence length="245" mass="25266">MKKVVLISTGAVLAGFLIWSPLALAQGKTAKACTEEWRADKANFQAKGVTERAYVAQCRAGAAPTTTAAPAPAPNIAPPPPVARAPDSTTGAKTAKACTEEWRADKANFQAKGVTERAYVAACRAGTVATPTVGPAPAPAPTTTTAAPPPPAPAPTATRPTAEPPYGTTQRAPSTGSPSAAGQYSTEAQAKASCFGDTVVWVNLRSKIYHFAGTHNYGNTMNGAYMCERDTAAQGMRAAKNEQHP</sequence>
<evidence type="ECO:0000313" key="3">
    <source>
        <dbReference type="EMBL" id="SHN66193.1"/>
    </source>
</evidence>
<dbReference type="EMBL" id="LT670849">
    <property type="protein sequence ID" value="SHN66193.1"/>
    <property type="molecule type" value="Genomic_DNA"/>
</dbReference>
<dbReference type="Proteomes" id="UP000184096">
    <property type="component" value="Chromosome I"/>
</dbReference>
<accession>A0A1M7T635</accession>
<name>A0A1M7T635_9BRAD</name>
<gene>
    <name evidence="3" type="ORF">SAMN05444170_0869</name>
</gene>
<feature type="compositionally biased region" description="Low complexity" evidence="1">
    <location>
        <begin position="155"/>
        <end position="165"/>
    </location>
</feature>
<feature type="compositionally biased region" description="Pro residues" evidence="1">
    <location>
        <begin position="71"/>
        <end position="83"/>
    </location>
</feature>